<keyword evidence="11" id="KW-0472">Membrane</keyword>
<keyword evidence="8 13" id="KW-0808">Transferase</keyword>
<dbReference type="PANTHER" id="PTHR43867:SF5">
    <property type="entry name" value="GLUCANS BIOSYNTHESIS GLUCOSYLTRANSFERASE H"/>
    <property type="match status" value="1"/>
</dbReference>
<evidence type="ECO:0000256" key="1">
    <source>
        <dbReference type="ARBA" id="ARBA00004429"/>
    </source>
</evidence>
<dbReference type="SUPFAM" id="SSF53448">
    <property type="entry name" value="Nucleotide-diphospho-sugar transferases"/>
    <property type="match status" value="1"/>
</dbReference>
<proteinExistence type="inferred from homology"/>
<dbReference type="Proteomes" id="UP001526430">
    <property type="component" value="Unassembled WGS sequence"/>
</dbReference>
<gene>
    <name evidence="13" type="primary">mdoH</name>
    <name evidence="13" type="ORF">OF850_22595</name>
</gene>
<dbReference type="RefSeq" id="WP_301592585.1">
    <property type="nucleotide sequence ID" value="NZ_JAPFQI010000035.1"/>
</dbReference>
<evidence type="ECO:0000259" key="12">
    <source>
        <dbReference type="Pfam" id="PF13632"/>
    </source>
</evidence>
<keyword evidence="9" id="KW-0812">Transmembrane</keyword>
<evidence type="ECO:0000256" key="3">
    <source>
        <dbReference type="ARBA" id="ARBA00009337"/>
    </source>
</evidence>
<comment type="caution">
    <text evidence="13">The sequence shown here is derived from an EMBL/GenBank/DDBJ whole genome shotgun (WGS) entry which is preliminary data.</text>
</comment>
<keyword evidence="7 13" id="KW-0328">Glycosyltransferase</keyword>
<keyword evidence="10" id="KW-1133">Transmembrane helix</keyword>
<evidence type="ECO:0000256" key="6">
    <source>
        <dbReference type="ARBA" id="ARBA00022519"/>
    </source>
</evidence>
<dbReference type="Pfam" id="PF13632">
    <property type="entry name" value="Glyco_trans_2_3"/>
    <property type="match status" value="1"/>
</dbReference>
<dbReference type="PANTHER" id="PTHR43867">
    <property type="entry name" value="CELLULOSE SYNTHASE CATALYTIC SUBUNIT A [UDP-FORMING]"/>
    <property type="match status" value="1"/>
</dbReference>
<dbReference type="InterPro" id="IPR001173">
    <property type="entry name" value="Glyco_trans_2-like"/>
</dbReference>
<dbReference type="NCBIfam" id="NF003958">
    <property type="entry name" value="PRK05454.2-1"/>
    <property type="match status" value="1"/>
</dbReference>
<dbReference type="GO" id="GO:0016757">
    <property type="term" value="F:glycosyltransferase activity"/>
    <property type="evidence" value="ECO:0007669"/>
    <property type="project" value="UniProtKB-KW"/>
</dbReference>
<dbReference type="InterPro" id="IPR050321">
    <property type="entry name" value="Glycosyltr_2/OpgH_subfam"/>
</dbReference>
<evidence type="ECO:0000256" key="4">
    <source>
        <dbReference type="ARBA" id="ARBA00020585"/>
    </source>
</evidence>
<keyword evidence="6" id="KW-0997">Cell inner membrane</keyword>
<evidence type="ECO:0000313" key="14">
    <source>
        <dbReference type="Proteomes" id="UP001526430"/>
    </source>
</evidence>
<keyword evidence="5" id="KW-1003">Cell membrane</keyword>
<dbReference type="EMBL" id="JAPFQI010000035">
    <property type="protein sequence ID" value="MCW8088374.1"/>
    <property type="molecule type" value="Genomic_DNA"/>
</dbReference>
<organism evidence="13 14">
    <name type="scientific">Sabulicella glaciei</name>
    <dbReference type="NCBI Taxonomy" id="2984948"/>
    <lineage>
        <taxon>Bacteria</taxon>
        <taxon>Pseudomonadati</taxon>
        <taxon>Pseudomonadota</taxon>
        <taxon>Alphaproteobacteria</taxon>
        <taxon>Acetobacterales</taxon>
        <taxon>Acetobacteraceae</taxon>
        <taxon>Sabulicella</taxon>
    </lineage>
</organism>
<evidence type="ECO:0000256" key="2">
    <source>
        <dbReference type="ARBA" id="ARBA00005001"/>
    </source>
</evidence>
<reference evidence="13 14" key="1">
    <citation type="submission" date="2022-10" db="EMBL/GenBank/DDBJ databases">
        <title>Roseococcus glaciei nov., sp. nov., isolated from glacier.</title>
        <authorList>
            <person name="Liu Q."/>
            <person name="Xin Y.-H."/>
        </authorList>
    </citation>
    <scope>NUCLEOTIDE SEQUENCE [LARGE SCALE GENOMIC DNA]</scope>
    <source>
        <strain evidence="13 14">MDT2-1-1</strain>
    </source>
</reference>
<evidence type="ECO:0000256" key="10">
    <source>
        <dbReference type="ARBA" id="ARBA00022989"/>
    </source>
</evidence>
<comment type="similarity">
    <text evidence="3">Belongs to the glycosyltransferase 2 family. OpgH subfamily.</text>
</comment>
<sequence length="594" mass="63237">MNMMTARGAAPPEAPLAMPAQRFDQGRLRAHPAAPGLAARRAGVLGGTAGLTGFAGWEMAGALGSDGWQAPDLLALPVFLVLFARLALSACSFVAGMLHRPSPDLPAGPLRSRTALLFPMHNEETARVFGTADAMREALLARGIAAHFDIFLLSDSTDPARQAREAEAARHLSRLHAGGVFYRRRTANAGRKAGNIADWVQRHGGAYEHFVILDADSVMGAATLHRLAAAMEADARAGLIQTLPTLVGGTTVFARMQQWAARTHGPAIARGLAAWHGEAGNYWGHNAIIRTRAFAEAAGLPTLPGRKPFGGEIMSHDFVEAALLRRAGWGVHIRPDLGGSHESGPQTLGDAVKRDRRWCQGNLQHAALLGAAGLHKLSRLHLLDGILAYAASPLWLLLLGCAALQAAMGLAQAGLGLLALTMALLLLPKLPGLREPGSALREFGLTTLLAPLGMVTQTRQILDILRGRDSGWAAQGREAEMPSWREALREHAPHMMVGALLLLPVLAAPQALPWLIPVSLPLLGAPGLARLVARDSFGAPFRTPEEAHPSPLLCRAAMLRRAWQLELQEAPALRLPAARRPHPAVAAEQERIAA</sequence>
<dbReference type="Gene3D" id="3.90.550.10">
    <property type="entry name" value="Spore Coat Polysaccharide Biosynthesis Protein SpsA, Chain A"/>
    <property type="match status" value="1"/>
</dbReference>
<name>A0ABT3P3M0_9PROT</name>
<comment type="subcellular location">
    <subcellularLocation>
        <location evidence="1">Cell inner membrane</location>
        <topology evidence="1">Multi-pass membrane protein</topology>
    </subcellularLocation>
</comment>
<protein>
    <recommendedName>
        <fullName evidence="4">Glucans biosynthesis glucosyltransferase H</fullName>
    </recommendedName>
</protein>
<comment type="pathway">
    <text evidence="2">Glycan metabolism; osmoregulated periplasmic glucan (OPG) biosynthesis.</text>
</comment>
<dbReference type="InterPro" id="IPR029044">
    <property type="entry name" value="Nucleotide-diphossugar_trans"/>
</dbReference>
<evidence type="ECO:0000313" key="13">
    <source>
        <dbReference type="EMBL" id="MCW8088374.1"/>
    </source>
</evidence>
<evidence type="ECO:0000256" key="9">
    <source>
        <dbReference type="ARBA" id="ARBA00022692"/>
    </source>
</evidence>
<evidence type="ECO:0000256" key="11">
    <source>
        <dbReference type="ARBA" id="ARBA00023136"/>
    </source>
</evidence>
<evidence type="ECO:0000256" key="8">
    <source>
        <dbReference type="ARBA" id="ARBA00022679"/>
    </source>
</evidence>
<dbReference type="NCBIfam" id="NF003962">
    <property type="entry name" value="PRK05454.2-5"/>
    <property type="match status" value="1"/>
</dbReference>
<evidence type="ECO:0000256" key="7">
    <source>
        <dbReference type="ARBA" id="ARBA00022676"/>
    </source>
</evidence>
<evidence type="ECO:0000256" key="5">
    <source>
        <dbReference type="ARBA" id="ARBA00022475"/>
    </source>
</evidence>
<keyword evidence="14" id="KW-1185">Reference proteome</keyword>
<feature type="domain" description="Glycosyltransferase 2-like" evidence="12">
    <location>
        <begin position="210"/>
        <end position="404"/>
    </location>
</feature>
<accession>A0ABT3P3M0</accession>